<dbReference type="InterPro" id="IPR048255">
    <property type="entry name" value="IML1_N"/>
</dbReference>
<dbReference type="Proteomes" id="UP000770661">
    <property type="component" value="Unassembled WGS sequence"/>
</dbReference>
<organism evidence="3 4">
    <name type="scientific">Chionoecetes opilio</name>
    <name type="common">Atlantic snow crab</name>
    <name type="synonym">Cancer opilio</name>
    <dbReference type="NCBI Taxonomy" id="41210"/>
    <lineage>
        <taxon>Eukaryota</taxon>
        <taxon>Metazoa</taxon>
        <taxon>Ecdysozoa</taxon>
        <taxon>Arthropoda</taxon>
        <taxon>Crustacea</taxon>
        <taxon>Multicrustacea</taxon>
        <taxon>Malacostraca</taxon>
        <taxon>Eumalacostraca</taxon>
        <taxon>Eucarida</taxon>
        <taxon>Decapoda</taxon>
        <taxon>Pleocyemata</taxon>
        <taxon>Brachyura</taxon>
        <taxon>Eubrachyura</taxon>
        <taxon>Majoidea</taxon>
        <taxon>Majidae</taxon>
        <taxon>Chionoecetes</taxon>
    </lineage>
</organism>
<evidence type="ECO:0000313" key="3">
    <source>
        <dbReference type="EMBL" id="KAG0727984.1"/>
    </source>
</evidence>
<dbReference type="GO" id="GO:0034198">
    <property type="term" value="P:cellular response to amino acid starvation"/>
    <property type="evidence" value="ECO:0007669"/>
    <property type="project" value="TreeGrafter"/>
</dbReference>
<dbReference type="GO" id="GO:0005765">
    <property type="term" value="C:lysosomal membrane"/>
    <property type="evidence" value="ECO:0007669"/>
    <property type="project" value="TreeGrafter"/>
</dbReference>
<keyword evidence="4" id="KW-1185">Reference proteome</keyword>
<dbReference type="PANTHER" id="PTHR13179:SF8">
    <property type="entry name" value="GATOR COMPLEX PROTEIN DEPDC5"/>
    <property type="match status" value="1"/>
</dbReference>
<dbReference type="Pfam" id="PF23013">
    <property type="entry name" value="IML1_N"/>
    <property type="match status" value="1"/>
</dbReference>
<evidence type="ECO:0000259" key="2">
    <source>
        <dbReference type="Pfam" id="PF23013"/>
    </source>
</evidence>
<dbReference type="PANTHER" id="PTHR13179">
    <property type="entry name" value="DEP DOMAIN CONTAINING PROTEIN 5"/>
    <property type="match status" value="1"/>
</dbReference>
<dbReference type="GO" id="GO:1904262">
    <property type="term" value="P:negative regulation of TORC1 signaling"/>
    <property type="evidence" value="ECO:0007669"/>
    <property type="project" value="TreeGrafter"/>
</dbReference>
<proteinExistence type="predicted"/>
<feature type="domain" description="Vacuolar membrane-associated protein Iml1 N-terminal" evidence="1">
    <location>
        <begin position="104"/>
        <end position="173"/>
    </location>
</feature>
<reference evidence="3" key="1">
    <citation type="submission" date="2020-07" db="EMBL/GenBank/DDBJ databases">
        <title>The High-quality genome of the commercially important snow crab, Chionoecetes opilio.</title>
        <authorList>
            <person name="Jeong J.-H."/>
            <person name="Ryu S."/>
        </authorList>
    </citation>
    <scope>NUCLEOTIDE SEQUENCE</scope>
    <source>
        <strain evidence="3">MADBK_172401_WGS</strain>
        <tissue evidence="3">Digestive gland</tissue>
    </source>
</reference>
<accession>A0A8J5D0B1</accession>
<feature type="domain" description="IML1 N-terminal double psi beta-barrel" evidence="2">
    <location>
        <begin position="1"/>
        <end position="93"/>
    </location>
</feature>
<dbReference type="GO" id="GO:1990130">
    <property type="term" value="C:GATOR1 complex"/>
    <property type="evidence" value="ECO:0007669"/>
    <property type="project" value="TreeGrafter"/>
</dbReference>
<name>A0A8J5D0B1_CHIOP</name>
<dbReference type="EMBL" id="JACEEZ010002765">
    <property type="protein sequence ID" value="KAG0727984.1"/>
    <property type="molecule type" value="Genomic_DNA"/>
</dbReference>
<evidence type="ECO:0000313" key="4">
    <source>
        <dbReference type="Proteomes" id="UP000770661"/>
    </source>
</evidence>
<comment type="caution">
    <text evidence="3">The sequence shown here is derived from an EMBL/GenBank/DDBJ whole genome shotgun (WGS) entry which is preliminary data.</text>
</comment>
<dbReference type="InterPro" id="IPR055213">
    <property type="entry name" value="IML1_double_psi_beta_barrel"/>
</dbReference>
<protein>
    <submittedName>
        <fullName evidence="3">GATOR complex protein DEPDC5</fullName>
    </submittedName>
</protein>
<dbReference type="AlphaFoldDB" id="A0A8J5D0B1"/>
<dbReference type="GO" id="GO:0010508">
    <property type="term" value="P:positive regulation of autophagy"/>
    <property type="evidence" value="ECO:0007669"/>
    <property type="project" value="TreeGrafter"/>
</dbReference>
<dbReference type="Pfam" id="PF12257">
    <property type="entry name" value="IML1"/>
    <property type="match status" value="1"/>
</dbReference>
<dbReference type="OrthoDB" id="6378561at2759"/>
<dbReference type="InterPro" id="IPR027244">
    <property type="entry name" value="IML1"/>
</dbReference>
<evidence type="ECO:0000259" key="1">
    <source>
        <dbReference type="Pfam" id="PF12257"/>
    </source>
</evidence>
<dbReference type="GO" id="GO:0005096">
    <property type="term" value="F:GTPase activator activity"/>
    <property type="evidence" value="ECO:0007669"/>
    <property type="project" value="InterPro"/>
</dbReference>
<sequence length="177" mass="20322">MNKLKLQSHQKNYREEDLLVNVKDLGAEVKAGDVLEIYHPEDDLPRLLLKIPATLEDINLQKGFESHSDTISLEQSIAATFQLRNYKDVIVNMVEPKAVELEMVELTFKDQYLGRSDMWRLKMHLVNSVVYLNKKIEFCSGSIRTQVYEMWAQGGKVACGVVTDNTKVVYRSPTTWS</sequence>
<gene>
    <name evidence="3" type="primary">DEPDC5_1</name>
    <name evidence="3" type="ORF">GWK47_033475</name>
</gene>